<accession>A0A1X2IYX3</accession>
<protein>
    <submittedName>
        <fullName evidence="2">Uncharacterized protein</fullName>
    </submittedName>
</protein>
<proteinExistence type="predicted"/>
<comment type="caution">
    <text evidence="2">The sequence shown here is derived from an EMBL/GenBank/DDBJ whole genome shotgun (WGS) entry which is preliminary data.</text>
</comment>
<dbReference type="AlphaFoldDB" id="A0A1X2IYX3"/>
<evidence type="ECO:0000313" key="2">
    <source>
        <dbReference type="EMBL" id="ORZ24526.1"/>
    </source>
</evidence>
<keyword evidence="1" id="KW-0812">Transmembrane</keyword>
<organism evidence="2 3">
    <name type="scientific">Absidia repens</name>
    <dbReference type="NCBI Taxonomy" id="90262"/>
    <lineage>
        <taxon>Eukaryota</taxon>
        <taxon>Fungi</taxon>
        <taxon>Fungi incertae sedis</taxon>
        <taxon>Mucoromycota</taxon>
        <taxon>Mucoromycotina</taxon>
        <taxon>Mucoromycetes</taxon>
        <taxon>Mucorales</taxon>
        <taxon>Cunninghamellaceae</taxon>
        <taxon>Absidia</taxon>
    </lineage>
</organism>
<reference evidence="2 3" key="1">
    <citation type="submission" date="2016-07" db="EMBL/GenBank/DDBJ databases">
        <title>Pervasive Adenine N6-methylation of Active Genes in Fungi.</title>
        <authorList>
            <consortium name="DOE Joint Genome Institute"/>
            <person name="Mondo S.J."/>
            <person name="Dannebaum R.O."/>
            <person name="Kuo R.C."/>
            <person name="Labutti K."/>
            <person name="Haridas S."/>
            <person name="Kuo A."/>
            <person name="Salamov A."/>
            <person name="Ahrendt S.R."/>
            <person name="Lipzen A."/>
            <person name="Sullivan W."/>
            <person name="Andreopoulos W.B."/>
            <person name="Clum A."/>
            <person name="Lindquist E."/>
            <person name="Daum C."/>
            <person name="Ramamoorthy G.K."/>
            <person name="Gryganskyi A."/>
            <person name="Culley D."/>
            <person name="Magnuson J.K."/>
            <person name="James T.Y."/>
            <person name="O'Malley M.A."/>
            <person name="Stajich J.E."/>
            <person name="Spatafora J.W."/>
            <person name="Visel A."/>
            <person name="Grigoriev I.V."/>
        </authorList>
    </citation>
    <scope>NUCLEOTIDE SEQUENCE [LARGE SCALE GENOMIC DNA]</scope>
    <source>
        <strain evidence="2 3">NRRL 1336</strain>
    </source>
</reference>
<keyword evidence="1" id="KW-0472">Membrane</keyword>
<dbReference type="Proteomes" id="UP000193560">
    <property type="component" value="Unassembled WGS sequence"/>
</dbReference>
<feature type="transmembrane region" description="Helical" evidence="1">
    <location>
        <begin position="52"/>
        <end position="69"/>
    </location>
</feature>
<evidence type="ECO:0000256" key="1">
    <source>
        <dbReference type="SAM" id="Phobius"/>
    </source>
</evidence>
<dbReference type="EMBL" id="MCGE01000002">
    <property type="protein sequence ID" value="ORZ24526.1"/>
    <property type="molecule type" value="Genomic_DNA"/>
</dbReference>
<evidence type="ECO:0000313" key="3">
    <source>
        <dbReference type="Proteomes" id="UP000193560"/>
    </source>
</evidence>
<sequence length="218" mass="24724">MKNCCFCINLRTATLFLALLGTLTHFYSGLTLTAMADDFQDFDSGTVFGLTMYSYLSGLACLAGAIGVLKNNVKKLRFFNIYYWADLGLHTGFAVASAAMLFTLHTEICKEIIQDEHVDFDMETCEAAYIQSGWIITLAMAINMLLKLHFAFAIHSYTKRMQQEQEESSFYQQNDTIVIDYTPMPVPTVINEKQHSKDDVIYVAGKEFIPDDKKQQQQ</sequence>
<dbReference type="OrthoDB" id="2355659at2759"/>
<name>A0A1X2IYX3_9FUNG</name>
<keyword evidence="1" id="KW-1133">Transmembrane helix</keyword>
<feature type="transmembrane region" description="Helical" evidence="1">
    <location>
        <begin position="134"/>
        <end position="154"/>
    </location>
</feature>
<keyword evidence="3" id="KW-1185">Reference proteome</keyword>
<gene>
    <name evidence="2" type="ORF">BCR42DRAFT_403123</name>
</gene>
<feature type="transmembrane region" description="Helical" evidence="1">
    <location>
        <begin position="81"/>
        <end position="102"/>
    </location>
</feature>